<organism evidence="1 2">
    <name type="scientific">Mycena venus</name>
    <dbReference type="NCBI Taxonomy" id="2733690"/>
    <lineage>
        <taxon>Eukaryota</taxon>
        <taxon>Fungi</taxon>
        <taxon>Dikarya</taxon>
        <taxon>Basidiomycota</taxon>
        <taxon>Agaricomycotina</taxon>
        <taxon>Agaricomycetes</taxon>
        <taxon>Agaricomycetidae</taxon>
        <taxon>Agaricales</taxon>
        <taxon>Marasmiineae</taxon>
        <taxon>Mycenaceae</taxon>
        <taxon>Mycena</taxon>
    </lineage>
</organism>
<reference evidence="1" key="1">
    <citation type="submission" date="2020-05" db="EMBL/GenBank/DDBJ databases">
        <title>Mycena genomes resolve the evolution of fungal bioluminescence.</title>
        <authorList>
            <person name="Tsai I.J."/>
        </authorList>
    </citation>
    <scope>NUCLEOTIDE SEQUENCE</scope>
    <source>
        <strain evidence="1">CCC161011</strain>
    </source>
</reference>
<dbReference type="Gene3D" id="2.60.120.330">
    <property type="entry name" value="B-lactam Antibiotic, Isopenicillin N Synthase, Chain"/>
    <property type="match status" value="1"/>
</dbReference>
<sequence>MLITAGPLRFAQRHGLQVGRNLYRTVMASSPASPRAQKVEGDISAVFTSLRPDDPANVFPPRFAEMKRAMWNDGLAQSWKEVLEALEVETARIAEQGQAIIPQIPMKHIRRGLSPEEIASIRDAGCVVVKGAVSKEEAISWKQDIQKYVAANPGQVKGFPADNIQVFELYNTQSQIRARTHPNILETQRVLLSLWHDRSGEVRLDTPISYFDRLRIRFAGDAKFALGPHVDGGSIERWEDPTYRSCFHNILAGGSGWKAHDPYDAAPRVHAIQDLYSAPSQCSIFRPWQGWTAMSSTGPGEGTLRVLPMLSLATAYWMLRPFFRARDPASPSLKWEDWNELDLDGTGFSGCGLGTGLELNEATHPHLRLDKTMVSMPRVEPGDQVYWHCDMIHAVEGYRGGKEDSSVMYIPAVPLTLGNAQYLRDQRSNFLAGFPAPDFPGGPGESTFVGRATVEDVHPGGRCAVGFEKFETAEDGSKLFGEANRILAF</sequence>
<dbReference type="PANTHER" id="PTHR30613:SF1">
    <property type="entry name" value="DUF1479 DOMAIN PROTEIN (AFU_ORTHOLOGUE AFUA_5G09280)"/>
    <property type="match status" value="1"/>
</dbReference>
<dbReference type="PANTHER" id="PTHR30613">
    <property type="entry name" value="UNCHARACTERIZED PROTEIN YBIU-RELATED"/>
    <property type="match status" value="1"/>
</dbReference>
<name>A0A8H6YAP1_9AGAR</name>
<dbReference type="OrthoDB" id="8249012at2759"/>
<dbReference type="AlphaFoldDB" id="A0A8H6YAP1"/>
<proteinExistence type="predicted"/>
<dbReference type="EMBL" id="JACAZI010000007">
    <property type="protein sequence ID" value="KAF7356273.1"/>
    <property type="molecule type" value="Genomic_DNA"/>
</dbReference>
<protein>
    <submittedName>
        <fullName evidence="1">Duf1479 domain protein</fullName>
    </submittedName>
</protein>
<dbReference type="SUPFAM" id="SSF51197">
    <property type="entry name" value="Clavaminate synthase-like"/>
    <property type="match status" value="1"/>
</dbReference>
<accession>A0A8H6YAP1</accession>
<dbReference type="Pfam" id="PF07350">
    <property type="entry name" value="Gig2-like"/>
    <property type="match status" value="1"/>
</dbReference>
<dbReference type="InterPro" id="IPR027443">
    <property type="entry name" value="IPNS-like_sf"/>
</dbReference>
<gene>
    <name evidence="1" type="ORF">MVEN_00958900</name>
</gene>
<evidence type="ECO:0000313" key="2">
    <source>
        <dbReference type="Proteomes" id="UP000620124"/>
    </source>
</evidence>
<comment type="caution">
    <text evidence="1">The sequence shown here is derived from an EMBL/GenBank/DDBJ whole genome shotgun (WGS) entry which is preliminary data.</text>
</comment>
<keyword evidence="2" id="KW-1185">Reference proteome</keyword>
<dbReference type="InterPro" id="IPR010856">
    <property type="entry name" value="Gig2-like"/>
</dbReference>
<evidence type="ECO:0000313" key="1">
    <source>
        <dbReference type="EMBL" id="KAF7356273.1"/>
    </source>
</evidence>
<dbReference type="Proteomes" id="UP000620124">
    <property type="component" value="Unassembled WGS sequence"/>
</dbReference>